<reference evidence="9" key="1">
    <citation type="journal article" date="2019" name="Int. J. Syst. Evol. Microbiol.">
        <title>The Global Catalogue of Microorganisms (GCM) 10K type strain sequencing project: providing services to taxonomists for standard genome sequencing and annotation.</title>
        <authorList>
            <consortium name="The Broad Institute Genomics Platform"/>
            <consortium name="The Broad Institute Genome Sequencing Center for Infectious Disease"/>
            <person name="Wu L."/>
            <person name="Ma J."/>
        </authorList>
    </citation>
    <scope>NUCLEOTIDE SEQUENCE [LARGE SCALE GENOMIC DNA]</scope>
    <source>
        <strain evidence="9">NBRC 113072</strain>
    </source>
</reference>
<feature type="transmembrane region" description="Helical" evidence="6">
    <location>
        <begin position="175"/>
        <end position="192"/>
    </location>
</feature>
<keyword evidence="4 6" id="KW-0472">Membrane</keyword>
<feature type="region of interest" description="Disordered" evidence="5">
    <location>
        <begin position="418"/>
        <end position="438"/>
    </location>
</feature>
<feature type="transmembrane region" description="Helical" evidence="6">
    <location>
        <begin position="102"/>
        <end position="120"/>
    </location>
</feature>
<feature type="transmembrane region" description="Helical" evidence="6">
    <location>
        <begin position="236"/>
        <end position="259"/>
    </location>
</feature>
<gene>
    <name evidence="8" type="ORF">GCM10025883_20030</name>
</gene>
<feature type="transmembrane region" description="Helical" evidence="6">
    <location>
        <begin position="43"/>
        <end position="61"/>
    </location>
</feature>
<dbReference type="EMBL" id="BSUO01000001">
    <property type="protein sequence ID" value="GMA39958.1"/>
    <property type="molecule type" value="Genomic_DNA"/>
</dbReference>
<keyword evidence="9" id="KW-1185">Reference proteome</keyword>
<dbReference type="Pfam" id="PF04932">
    <property type="entry name" value="Wzy_C"/>
    <property type="match status" value="1"/>
</dbReference>
<dbReference type="InterPro" id="IPR007016">
    <property type="entry name" value="O-antigen_ligase-rel_domated"/>
</dbReference>
<name>A0ABQ6IRQ5_9MICO</name>
<dbReference type="PANTHER" id="PTHR37422">
    <property type="entry name" value="TEICHURONIC ACID BIOSYNTHESIS PROTEIN TUAE"/>
    <property type="match status" value="1"/>
</dbReference>
<feature type="compositionally biased region" description="Basic and acidic residues" evidence="5">
    <location>
        <begin position="429"/>
        <end position="438"/>
    </location>
</feature>
<evidence type="ECO:0000313" key="9">
    <source>
        <dbReference type="Proteomes" id="UP001157126"/>
    </source>
</evidence>
<comment type="caution">
    <text evidence="8">The sequence shown here is derived from an EMBL/GenBank/DDBJ whole genome shotgun (WGS) entry which is preliminary data.</text>
</comment>
<dbReference type="PANTHER" id="PTHR37422:SF23">
    <property type="entry name" value="TEICHURONIC ACID BIOSYNTHESIS PROTEIN TUAE"/>
    <property type="match status" value="1"/>
</dbReference>
<evidence type="ECO:0000256" key="4">
    <source>
        <dbReference type="ARBA" id="ARBA00023136"/>
    </source>
</evidence>
<protein>
    <recommendedName>
        <fullName evidence="7">O-antigen ligase-related domain-containing protein</fullName>
    </recommendedName>
</protein>
<organism evidence="8 9">
    <name type="scientific">Mobilicoccus caccae</name>
    <dbReference type="NCBI Taxonomy" id="1859295"/>
    <lineage>
        <taxon>Bacteria</taxon>
        <taxon>Bacillati</taxon>
        <taxon>Actinomycetota</taxon>
        <taxon>Actinomycetes</taxon>
        <taxon>Micrococcales</taxon>
        <taxon>Dermatophilaceae</taxon>
        <taxon>Mobilicoccus</taxon>
    </lineage>
</organism>
<evidence type="ECO:0000256" key="1">
    <source>
        <dbReference type="ARBA" id="ARBA00004141"/>
    </source>
</evidence>
<feature type="transmembrane region" description="Helical" evidence="6">
    <location>
        <begin position="333"/>
        <end position="356"/>
    </location>
</feature>
<evidence type="ECO:0000256" key="5">
    <source>
        <dbReference type="SAM" id="MobiDB-lite"/>
    </source>
</evidence>
<sequence>MAAGDLTLFPLIQLRAATLVILVVAAVALWSARHTPWRRPAPLSLLCFAVLVAVWAPVALLRAPDPGDGRAEVQGLVAGVAVALTVVALSRRSESGLRGMRVGWALGLGLSILVAGYELLTDDHLWIEPGLSWADSHRTIVAGAFRNPNDFAIALTAMISGTLAWAASTRHGRRMRALLVVAVVLGAIAVMLTESRSGLLTLVVVLGLHLWGFLRSRGRSRGSGPDAPVRRRPSRIVLAVGAAVAVALAVAAFVVPALAAHNPVARMLATADQPGTARSDQLRLDLIRAALRYFRDSDGLGTGAASYEVLLAADPAPGVAVHTWLHNSFVELLLQYGVVVAAGLGVVLVVALLAVLRGSVRSRSAGRAGTLSRTETLAALVAFVAMGFASATVLTTPVWWLMLGQAVASVWWAASPEEAQPPAAGVDATPDRRVSTSR</sequence>
<proteinExistence type="predicted"/>
<evidence type="ECO:0000256" key="6">
    <source>
        <dbReference type="SAM" id="Phobius"/>
    </source>
</evidence>
<feature type="transmembrane region" description="Helical" evidence="6">
    <location>
        <begin position="377"/>
        <end position="402"/>
    </location>
</feature>
<evidence type="ECO:0000256" key="2">
    <source>
        <dbReference type="ARBA" id="ARBA00022692"/>
    </source>
</evidence>
<keyword evidence="3 6" id="KW-1133">Transmembrane helix</keyword>
<evidence type="ECO:0000256" key="3">
    <source>
        <dbReference type="ARBA" id="ARBA00022989"/>
    </source>
</evidence>
<dbReference type="Proteomes" id="UP001157126">
    <property type="component" value="Unassembled WGS sequence"/>
</dbReference>
<accession>A0ABQ6IRQ5</accession>
<feature type="domain" description="O-antigen ligase-related" evidence="7">
    <location>
        <begin position="182"/>
        <end position="343"/>
    </location>
</feature>
<feature type="transmembrane region" description="Helical" evidence="6">
    <location>
        <begin position="198"/>
        <end position="215"/>
    </location>
</feature>
<feature type="transmembrane region" description="Helical" evidence="6">
    <location>
        <begin position="12"/>
        <end position="31"/>
    </location>
</feature>
<evidence type="ECO:0000313" key="8">
    <source>
        <dbReference type="EMBL" id="GMA39958.1"/>
    </source>
</evidence>
<keyword evidence="2 6" id="KW-0812">Transmembrane</keyword>
<dbReference type="InterPro" id="IPR051533">
    <property type="entry name" value="WaaL-like"/>
</dbReference>
<comment type="subcellular location">
    <subcellularLocation>
        <location evidence="1">Membrane</location>
        <topology evidence="1">Multi-pass membrane protein</topology>
    </subcellularLocation>
</comment>
<feature type="transmembrane region" description="Helical" evidence="6">
    <location>
        <begin position="151"/>
        <end position="168"/>
    </location>
</feature>
<evidence type="ECO:0000259" key="7">
    <source>
        <dbReference type="Pfam" id="PF04932"/>
    </source>
</evidence>
<feature type="transmembrane region" description="Helical" evidence="6">
    <location>
        <begin position="73"/>
        <end position="90"/>
    </location>
</feature>
<dbReference type="RefSeq" id="WP_284303745.1">
    <property type="nucleotide sequence ID" value="NZ_BSUO01000001.1"/>
</dbReference>